<protein>
    <recommendedName>
        <fullName evidence="2">non-specific serine/threonine protein kinase</fullName>
        <ecNumber evidence="2">2.7.11.1</ecNumber>
    </recommendedName>
</protein>
<dbReference type="Gene3D" id="3.30.200.20">
    <property type="entry name" value="Phosphorylase Kinase, domain 1"/>
    <property type="match status" value="1"/>
</dbReference>
<dbReference type="Gramene" id="RZC77769">
    <property type="protein sequence ID" value="RZC77769"/>
    <property type="gene ID" value="C5167_001952"/>
</dbReference>
<dbReference type="GO" id="GO:0005524">
    <property type="term" value="F:ATP binding"/>
    <property type="evidence" value="ECO:0007669"/>
    <property type="project" value="UniProtKB-UniRule"/>
</dbReference>
<evidence type="ECO:0000256" key="1">
    <source>
        <dbReference type="ARBA" id="ARBA00005926"/>
    </source>
</evidence>
<dbReference type="OMA" id="MYANIYL"/>
<evidence type="ECO:0000256" key="5">
    <source>
        <dbReference type="ARBA" id="ARBA00022777"/>
    </source>
</evidence>
<reference evidence="10 11" key="1">
    <citation type="journal article" date="2018" name="Science">
        <title>The opium poppy genome and morphinan production.</title>
        <authorList>
            <person name="Guo L."/>
            <person name="Winzer T."/>
            <person name="Yang X."/>
            <person name="Li Y."/>
            <person name="Ning Z."/>
            <person name="He Z."/>
            <person name="Teodor R."/>
            <person name="Lu Y."/>
            <person name="Bowser T.A."/>
            <person name="Graham I.A."/>
            <person name="Ye K."/>
        </authorList>
    </citation>
    <scope>NUCLEOTIDE SEQUENCE [LARGE SCALE GENOMIC DNA]</scope>
    <source>
        <strain evidence="11">cv. HN1</strain>
        <tissue evidence="10">Leaves</tissue>
    </source>
</reference>
<evidence type="ECO:0000256" key="6">
    <source>
        <dbReference type="ARBA" id="ARBA00022840"/>
    </source>
</evidence>
<evidence type="ECO:0000313" key="10">
    <source>
        <dbReference type="EMBL" id="RZC77769.1"/>
    </source>
</evidence>
<sequence length="694" mass="77798">MPELRSGARQARLRSKRLDDPQPSAQPFDQAEDLVPPAHNRGRRGGRGRAANAAGVGRGAATRQAGAGRGRGTRLTDLNPELPRVGLPGPVIGVPEEPDLNRVEGVGDRDLVMEGRSAEKLIGVEEDPSTAPVPERVQVGSSPVYKVERKLGKGGFGQVYVGRRMNGGSTERTGPDAVEVALKFEHRSSKGCSYGPPYEWQVYNNLNGCYGIPWVHHSGRQGDFYILVMDILGPSLWDLWNSLGQTMSPNMVACIAVEAISILEKLHLKGFVHGDVKPENFLLGQPGTADEKKLFLIDLGLGEQSDMPVFMRIWEEQEAEEMILNLLHTHWCFSSKEGYHGRVISVLFLMFNLQGDNKSFLVSKKKMATSSELLCCFCPPPFKLFLEIVTNMQFDEEPNYMKLIALFDSLIEPCTPLRPIRIDGALKVGQKRGRLLMNLEEDEQPRKKVRLGSPATQWISVYNARRPMKQRYHYNVADTRLRQHVDKGNEDGLYISCVASQANLWALIMDAGTGFSSQVYELSAMFLHKDWIMEQWEKNYYISSIAGALNGSSLVIMSKGTPYTQQSYKVSESFPFKRINKKWKEGFHVTSMTTAGNRWGVVMSRNSGYSDQVVELDFLYPSEGIHRRWESGYRITSVAATPDQAAFILSTPKRKIMDETQETLRTSAFPSTHVKEKWSKNLYIASICYGRTVC</sequence>
<dbReference type="InterPro" id="IPR050235">
    <property type="entry name" value="CK1_Ser-Thr_kinase"/>
</dbReference>
<name>A0A4Y7L0M9_PAPSO</name>
<dbReference type="Pfam" id="PF00069">
    <property type="entry name" value="Pkinase"/>
    <property type="match status" value="1"/>
</dbReference>
<dbReference type="EC" id="2.7.11.1" evidence="2"/>
<keyword evidence="5" id="KW-0418">Kinase</keyword>
<dbReference type="PANTHER" id="PTHR11909">
    <property type="entry name" value="CASEIN KINASE-RELATED"/>
    <property type="match status" value="1"/>
</dbReference>
<evidence type="ECO:0000313" key="11">
    <source>
        <dbReference type="Proteomes" id="UP000316621"/>
    </source>
</evidence>
<dbReference type="AlphaFoldDB" id="A0A4Y7L0M9"/>
<accession>A0A4Y7L0M9</accession>
<dbReference type="InterPro" id="IPR000719">
    <property type="entry name" value="Prot_kinase_dom"/>
</dbReference>
<dbReference type="EMBL" id="CM010723">
    <property type="protein sequence ID" value="RZC77769.1"/>
    <property type="molecule type" value="Genomic_DNA"/>
</dbReference>
<proteinExistence type="inferred from homology"/>
<feature type="compositionally biased region" description="Low complexity" evidence="8">
    <location>
        <begin position="49"/>
        <end position="66"/>
    </location>
</feature>
<keyword evidence="6 7" id="KW-0067">ATP-binding</keyword>
<organism evidence="10 11">
    <name type="scientific">Papaver somniferum</name>
    <name type="common">Opium poppy</name>
    <dbReference type="NCBI Taxonomy" id="3469"/>
    <lineage>
        <taxon>Eukaryota</taxon>
        <taxon>Viridiplantae</taxon>
        <taxon>Streptophyta</taxon>
        <taxon>Embryophyta</taxon>
        <taxon>Tracheophyta</taxon>
        <taxon>Spermatophyta</taxon>
        <taxon>Magnoliopsida</taxon>
        <taxon>Ranunculales</taxon>
        <taxon>Papaveraceae</taxon>
        <taxon>Papaveroideae</taxon>
        <taxon>Papaver</taxon>
    </lineage>
</organism>
<dbReference type="SUPFAM" id="SSF56112">
    <property type="entry name" value="Protein kinase-like (PK-like)"/>
    <property type="match status" value="1"/>
</dbReference>
<dbReference type="InterPro" id="IPR055900">
    <property type="entry name" value="DUF7477"/>
</dbReference>
<keyword evidence="11" id="KW-1185">Reference proteome</keyword>
<evidence type="ECO:0000256" key="4">
    <source>
        <dbReference type="ARBA" id="ARBA00022741"/>
    </source>
</evidence>
<keyword evidence="4 7" id="KW-0547">Nucleotide-binding</keyword>
<dbReference type="Gene3D" id="1.10.510.10">
    <property type="entry name" value="Transferase(Phosphotransferase) domain 1"/>
    <property type="match status" value="2"/>
</dbReference>
<dbReference type="InterPro" id="IPR017441">
    <property type="entry name" value="Protein_kinase_ATP_BS"/>
</dbReference>
<feature type="region of interest" description="Disordered" evidence="8">
    <location>
        <begin position="1"/>
        <end position="102"/>
    </location>
</feature>
<dbReference type="GO" id="GO:0004674">
    <property type="term" value="F:protein serine/threonine kinase activity"/>
    <property type="evidence" value="ECO:0007669"/>
    <property type="project" value="UniProtKB-EC"/>
</dbReference>
<dbReference type="STRING" id="3469.A0A4Y7L0M9"/>
<dbReference type="PROSITE" id="PS00108">
    <property type="entry name" value="PROTEIN_KINASE_ST"/>
    <property type="match status" value="1"/>
</dbReference>
<evidence type="ECO:0000256" key="3">
    <source>
        <dbReference type="ARBA" id="ARBA00022679"/>
    </source>
</evidence>
<comment type="similarity">
    <text evidence="1">Belongs to the protein kinase superfamily. CK1 Ser/Thr protein kinase family. Casein kinase I subfamily.</text>
</comment>
<dbReference type="PROSITE" id="PS50011">
    <property type="entry name" value="PROTEIN_KINASE_DOM"/>
    <property type="match status" value="1"/>
</dbReference>
<dbReference type="PROSITE" id="PS00107">
    <property type="entry name" value="PROTEIN_KINASE_ATP"/>
    <property type="match status" value="1"/>
</dbReference>
<dbReference type="Proteomes" id="UP000316621">
    <property type="component" value="Chromosome 9"/>
</dbReference>
<dbReference type="Pfam" id="PF24289">
    <property type="entry name" value="DUF7477"/>
    <property type="match status" value="1"/>
</dbReference>
<keyword evidence="3" id="KW-0808">Transferase</keyword>
<dbReference type="SMART" id="SM00220">
    <property type="entry name" value="S_TKc"/>
    <property type="match status" value="1"/>
</dbReference>
<dbReference type="InterPro" id="IPR011009">
    <property type="entry name" value="Kinase-like_dom_sf"/>
</dbReference>
<evidence type="ECO:0000256" key="7">
    <source>
        <dbReference type="PROSITE-ProRule" id="PRU10141"/>
    </source>
</evidence>
<evidence type="ECO:0000259" key="9">
    <source>
        <dbReference type="PROSITE" id="PS50011"/>
    </source>
</evidence>
<dbReference type="InterPro" id="IPR008271">
    <property type="entry name" value="Ser/Thr_kinase_AS"/>
</dbReference>
<feature type="binding site" evidence="7">
    <location>
        <position position="183"/>
    </location>
    <ligand>
        <name>ATP</name>
        <dbReference type="ChEBI" id="CHEBI:30616"/>
    </ligand>
</feature>
<evidence type="ECO:0000256" key="2">
    <source>
        <dbReference type="ARBA" id="ARBA00012513"/>
    </source>
</evidence>
<gene>
    <name evidence="10" type="ORF">C5167_001952</name>
</gene>
<evidence type="ECO:0000256" key="8">
    <source>
        <dbReference type="SAM" id="MobiDB-lite"/>
    </source>
</evidence>
<feature type="domain" description="Protein kinase" evidence="9">
    <location>
        <begin position="145"/>
        <end position="435"/>
    </location>
</feature>